<feature type="chain" id="PRO_5043844142" description="SGNH hydrolase-type esterase domain-containing protein" evidence="1">
    <location>
        <begin position="19"/>
        <end position="415"/>
    </location>
</feature>
<reference evidence="3 4" key="1">
    <citation type="submission" date="2019-10" db="EMBL/GenBank/DDBJ databases">
        <authorList>
            <person name="Palmer J.M."/>
        </authorList>
    </citation>
    <scope>NUCLEOTIDE SEQUENCE [LARGE SCALE GENOMIC DNA]</scope>
    <source>
        <strain evidence="3 4">TWF696</strain>
    </source>
</reference>
<keyword evidence="1" id="KW-0732">Signal</keyword>
<dbReference type="GO" id="GO:0052689">
    <property type="term" value="F:carboxylic ester hydrolase activity"/>
    <property type="evidence" value="ECO:0007669"/>
    <property type="project" value="InterPro"/>
</dbReference>
<dbReference type="InterPro" id="IPR037461">
    <property type="entry name" value="CtCE2-like_dom"/>
</dbReference>
<dbReference type="InterPro" id="IPR052762">
    <property type="entry name" value="PCW_deacetylase/CE"/>
</dbReference>
<dbReference type="Proteomes" id="UP001375240">
    <property type="component" value="Unassembled WGS sequence"/>
</dbReference>
<keyword evidence="4" id="KW-1185">Reference proteome</keyword>
<feature type="domain" description="SGNH hydrolase-type esterase" evidence="2">
    <location>
        <begin position="176"/>
        <end position="376"/>
    </location>
</feature>
<dbReference type="EMBL" id="JAVHNQ010000002">
    <property type="protein sequence ID" value="KAK6355166.1"/>
    <property type="molecule type" value="Genomic_DNA"/>
</dbReference>
<protein>
    <recommendedName>
        <fullName evidence="2">SGNH hydrolase-type esterase domain-containing protein</fullName>
    </recommendedName>
</protein>
<organism evidence="3 4">
    <name type="scientific">Orbilia brochopaga</name>
    <dbReference type="NCBI Taxonomy" id="3140254"/>
    <lineage>
        <taxon>Eukaryota</taxon>
        <taxon>Fungi</taxon>
        <taxon>Dikarya</taxon>
        <taxon>Ascomycota</taxon>
        <taxon>Pezizomycotina</taxon>
        <taxon>Orbiliomycetes</taxon>
        <taxon>Orbiliales</taxon>
        <taxon>Orbiliaceae</taxon>
        <taxon>Orbilia</taxon>
    </lineage>
</organism>
<gene>
    <name evidence="3" type="ORF">TWF696_004285</name>
</gene>
<dbReference type="AlphaFoldDB" id="A0AAV9V5N7"/>
<dbReference type="Pfam" id="PF13472">
    <property type="entry name" value="Lipase_GDSL_2"/>
    <property type="match status" value="1"/>
</dbReference>
<comment type="caution">
    <text evidence="3">The sequence shown here is derived from an EMBL/GenBank/DDBJ whole genome shotgun (WGS) entry which is preliminary data.</text>
</comment>
<sequence>MRLLNVVSALACVATTVATIWENGQTRLNPYPAVGQAALIPSIPANSLSWRTYPANSPEIGYKGRWCSRYISWWAAPGLKFRYTGSNVAISFGEYTSDKVLLAWRISGLPWNFSNVTANSTYQFVSSSTPGIASGQTIFEFRVTNWALGVQIKAVHVAAGQAIYSVPLYPRKIEMIGDSLTVGYTSTYEAISGIGWSLCEGLGNVEYSLVAYTGICLTDKECYGSPRGQSFQWMQASDSGKRALQVYGSNPAPWNFSAHQPADLVIINLGTNDINYKQGTTAVPEADFQRNYINLINSVRSKYPNAQVIAVQFWNGYYRSGNTYVQNPNRYKNAIPNAVNNFRAADGSNFVHYFDTTGILQFSDINPKGHPTDIGYIKVAAHLMEYIKLELGWDMGNTGQEVHSHTQYYNDETTY</sequence>
<feature type="signal peptide" evidence="1">
    <location>
        <begin position="1"/>
        <end position="18"/>
    </location>
</feature>
<proteinExistence type="predicted"/>
<evidence type="ECO:0000256" key="1">
    <source>
        <dbReference type="SAM" id="SignalP"/>
    </source>
</evidence>
<accession>A0AAV9V5N7</accession>
<dbReference type="PANTHER" id="PTHR37834:SF2">
    <property type="entry name" value="ESTERASE, SGNH HYDROLASE-TYPE"/>
    <property type="match status" value="1"/>
</dbReference>
<dbReference type="SUPFAM" id="SSF52266">
    <property type="entry name" value="SGNH hydrolase"/>
    <property type="match status" value="1"/>
</dbReference>
<dbReference type="PANTHER" id="PTHR37834">
    <property type="entry name" value="GDSL-LIKE LIPASE/ACYLHYDROLASE DOMAIN PROTEIN (AFU_ORTHOLOGUE AFUA_2G00620)"/>
    <property type="match status" value="1"/>
</dbReference>
<dbReference type="CDD" id="cd01831">
    <property type="entry name" value="Endoglucanase_E_like"/>
    <property type="match status" value="1"/>
</dbReference>
<evidence type="ECO:0000313" key="4">
    <source>
        <dbReference type="Proteomes" id="UP001375240"/>
    </source>
</evidence>
<evidence type="ECO:0000313" key="3">
    <source>
        <dbReference type="EMBL" id="KAK6355166.1"/>
    </source>
</evidence>
<dbReference type="InterPro" id="IPR036514">
    <property type="entry name" value="SGNH_hydro_sf"/>
</dbReference>
<evidence type="ECO:0000259" key="2">
    <source>
        <dbReference type="Pfam" id="PF13472"/>
    </source>
</evidence>
<dbReference type="InterPro" id="IPR013830">
    <property type="entry name" value="SGNH_hydro"/>
</dbReference>
<dbReference type="Gene3D" id="3.40.50.1110">
    <property type="entry name" value="SGNH hydrolase"/>
    <property type="match status" value="1"/>
</dbReference>
<name>A0AAV9V5N7_9PEZI</name>